<keyword evidence="2" id="KW-0813">Transport</keyword>
<accession>A0ABX0JCX8</accession>
<keyword evidence="7" id="KW-1185">Reference proteome</keyword>
<evidence type="ECO:0000259" key="5">
    <source>
        <dbReference type="PROSITE" id="PS50893"/>
    </source>
</evidence>
<evidence type="ECO:0000313" key="6">
    <source>
        <dbReference type="EMBL" id="NHN34342.1"/>
    </source>
</evidence>
<name>A0ABX0JCX8_9BACL</name>
<dbReference type="RefSeq" id="WP_166155186.1">
    <property type="nucleotide sequence ID" value="NZ_JAAOIW010000018.1"/>
</dbReference>
<dbReference type="PANTHER" id="PTHR42798">
    <property type="entry name" value="LIPOPROTEIN-RELEASING SYSTEM ATP-BINDING PROTEIN LOLD"/>
    <property type="match status" value="1"/>
</dbReference>
<organism evidence="6 7">
    <name type="scientific">Paenibacillus agricola</name>
    <dbReference type="NCBI Taxonomy" id="2716264"/>
    <lineage>
        <taxon>Bacteria</taxon>
        <taxon>Bacillati</taxon>
        <taxon>Bacillota</taxon>
        <taxon>Bacilli</taxon>
        <taxon>Bacillales</taxon>
        <taxon>Paenibacillaceae</taxon>
        <taxon>Paenibacillus</taxon>
    </lineage>
</organism>
<comment type="caution">
    <text evidence="6">The sequence shown here is derived from an EMBL/GenBank/DDBJ whole genome shotgun (WGS) entry which is preliminary data.</text>
</comment>
<dbReference type="Pfam" id="PF00005">
    <property type="entry name" value="ABC_tran"/>
    <property type="match status" value="1"/>
</dbReference>
<dbReference type="SUPFAM" id="SSF52540">
    <property type="entry name" value="P-loop containing nucleoside triphosphate hydrolases"/>
    <property type="match status" value="1"/>
</dbReference>
<dbReference type="Gene3D" id="3.40.50.300">
    <property type="entry name" value="P-loop containing nucleotide triphosphate hydrolases"/>
    <property type="match status" value="1"/>
</dbReference>
<evidence type="ECO:0000256" key="3">
    <source>
        <dbReference type="ARBA" id="ARBA00022741"/>
    </source>
</evidence>
<proteinExistence type="inferred from homology"/>
<protein>
    <submittedName>
        <fullName evidence="6">ABC transporter ATP-binding protein</fullName>
    </submittedName>
</protein>
<gene>
    <name evidence="6" type="ORF">G9U52_31590</name>
</gene>
<dbReference type="PROSITE" id="PS00211">
    <property type="entry name" value="ABC_TRANSPORTER_1"/>
    <property type="match status" value="1"/>
</dbReference>
<dbReference type="GO" id="GO:0005524">
    <property type="term" value="F:ATP binding"/>
    <property type="evidence" value="ECO:0007669"/>
    <property type="project" value="UniProtKB-KW"/>
</dbReference>
<dbReference type="PROSITE" id="PS50893">
    <property type="entry name" value="ABC_TRANSPORTER_2"/>
    <property type="match status" value="1"/>
</dbReference>
<comment type="similarity">
    <text evidence="1">Belongs to the ABC transporter superfamily.</text>
</comment>
<evidence type="ECO:0000256" key="2">
    <source>
        <dbReference type="ARBA" id="ARBA00022448"/>
    </source>
</evidence>
<dbReference type="Proteomes" id="UP001165962">
    <property type="component" value="Unassembled WGS sequence"/>
</dbReference>
<dbReference type="InterPro" id="IPR003593">
    <property type="entry name" value="AAA+_ATPase"/>
</dbReference>
<feature type="domain" description="ABC transporter" evidence="5">
    <location>
        <begin position="2"/>
        <end position="232"/>
    </location>
</feature>
<evidence type="ECO:0000256" key="1">
    <source>
        <dbReference type="ARBA" id="ARBA00005417"/>
    </source>
</evidence>
<dbReference type="InterPro" id="IPR017871">
    <property type="entry name" value="ABC_transporter-like_CS"/>
</dbReference>
<dbReference type="EMBL" id="JAAOIW010000018">
    <property type="protein sequence ID" value="NHN34342.1"/>
    <property type="molecule type" value="Genomic_DNA"/>
</dbReference>
<keyword evidence="3" id="KW-0547">Nucleotide-binding</keyword>
<evidence type="ECO:0000256" key="4">
    <source>
        <dbReference type="ARBA" id="ARBA00022840"/>
    </source>
</evidence>
<dbReference type="InterPro" id="IPR027417">
    <property type="entry name" value="P-loop_NTPase"/>
</dbReference>
<evidence type="ECO:0000313" key="7">
    <source>
        <dbReference type="Proteomes" id="UP001165962"/>
    </source>
</evidence>
<sequence length="232" mass="25589">MIELKNISKKVVKADVNAPILSNIDLCITKGEFLSIMGPSASGKSTLMNILGILDVPSSGEYIFEGTNIISLNSRRLADFRNRKIGFIFQSFMLIPRLSVEENVEVPLLYSKWSQAERRKRIEMVLEQVGMTHKAKDLIVNLSGGQKQKIAIARAIINEPELLLADEPTGNLDSESKGEILQIFQSLNGRGKTIVLVTHDQEVGQIGKRILTLKDGVWAKTDPSSSKVGAML</sequence>
<dbReference type="SMART" id="SM00382">
    <property type="entry name" value="AAA"/>
    <property type="match status" value="1"/>
</dbReference>
<dbReference type="InterPro" id="IPR017911">
    <property type="entry name" value="MacB-like_ATP-bd"/>
</dbReference>
<keyword evidence="4 6" id="KW-0067">ATP-binding</keyword>
<dbReference type="InterPro" id="IPR003439">
    <property type="entry name" value="ABC_transporter-like_ATP-bd"/>
</dbReference>
<reference evidence="6" key="1">
    <citation type="submission" date="2020-03" db="EMBL/GenBank/DDBJ databases">
        <title>Draft sequencing of Paenibacilllus sp. S3N08.</title>
        <authorList>
            <person name="Kim D.-U."/>
        </authorList>
    </citation>
    <scope>NUCLEOTIDE SEQUENCE</scope>
    <source>
        <strain evidence="6">S3N08</strain>
    </source>
</reference>
<dbReference type="CDD" id="cd03255">
    <property type="entry name" value="ABC_MJ0796_LolCDE_FtsE"/>
    <property type="match status" value="1"/>
</dbReference>
<dbReference type="PANTHER" id="PTHR42798:SF2">
    <property type="entry name" value="ABC TRANSPORTER ATP-BINDING PROTEIN MG467-RELATED"/>
    <property type="match status" value="1"/>
</dbReference>